<dbReference type="InterPro" id="IPR016186">
    <property type="entry name" value="C-type_lectin-like/link_sf"/>
</dbReference>
<feature type="domain" description="C-type lectin" evidence="4">
    <location>
        <begin position="484"/>
        <end position="611"/>
    </location>
</feature>
<evidence type="ECO:0000256" key="3">
    <source>
        <dbReference type="SAM" id="SignalP"/>
    </source>
</evidence>
<dbReference type="Pfam" id="PF00059">
    <property type="entry name" value="Lectin_C"/>
    <property type="match status" value="1"/>
</dbReference>
<feature type="chain" id="PRO_5046652880" description="C-type lectin domain-containing protein" evidence="3">
    <location>
        <begin position="22"/>
        <end position="927"/>
    </location>
</feature>
<sequence>MKLKLKTLLCISFLFTQLVFGQSLKLTNTNQYVNIGDLDITGNQLTVEAKIFMSSTSAYAMNIVSKHTDSSNLNYLLRPKTFEISTSNGFYLMNNPYALELNKWYHVAGTYDGQFVRYYVNGCLVIKNPATGNLLQNNINTGIGNRTSNFQEFEQFFGSIDEVRIWNVCRSENDIKNNMNTLPNPSTQVGLKGYYKFNSNLLNEIANINHGAAVGSIQYDNEATSINTFNYTGYTILSSTCSQYTVELLSNVNTAQYSLNGTNYSTSNSLTISPGNQNIWIRSPEGCVIQSVLNLPPISLTTPAFNQIAPICSGGTISLPLTSNNGITGTWSPALNNTATTTYTFTPNNGQCGSTATMTISILPAVVAPTGSSTQFFCSSTTISDLVVTGNSIKWYDAATGGNLIPSTTSLVNGNTYYASASSSSCESLTRLAVTTTIENIPEITASATEVCIGDQVNLKINNSSQSLSQFQLANPDLILFKTIGSHSYFYKNQATTWPGAKIHGDQIGASMYIINDANEELSVYNALPSRGNDGIQYWIGLYQDLSSSNYSEPSGGWKWVDNSPLQYTNWYTGEPNNTENSENFGQIEWNVFGMKWNDAGDPSNNSCGCTTAFPIYEIENLATYSYLWSTGETTSSINPKPLVTTTYWVDVTTNESTCRKSITITVKNTPAPTGAAKQQFCNDSTIAALAVNGTDVKWFASATGTTALNNTTALVNETNYFATQTIDGCESTNRFQTTVSIVKVPTPKGDEIQKFCLEENLVISNLIVTGNSILWFDALTNGMTIDNATLLQDNTTYYATTIDAATGCESLQRLAVKVDLFKCNITAYNLITINGNSLNDQLTFDDISYFQDNSVKIYNRYGKLVWETSGYDNMSNAFKGKANVSGVYMKDSFLPSGTYFFILVYNNTFVDKQTELTGYLQIDNAN</sequence>
<dbReference type="SUPFAM" id="SSF49899">
    <property type="entry name" value="Concanavalin A-like lectins/glucanases"/>
    <property type="match status" value="1"/>
</dbReference>
<keyword evidence="2" id="KW-1015">Disulfide bond</keyword>
<dbReference type="SMART" id="SM00034">
    <property type="entry name" value="CLECT"/>
    <property type="match status" value="1"/>
</dbReference>
<dbReference type="InterPro" id="IPR013320">
    <property type="entry name" value="ConA-like_dom_sf"/>
</dbReference>
<dbReference type="Proteomes" id="UP001319865">
    <property type="component" value="Chromosome"/>
</dbReference>
<keyword evidence="6" id="KW-1185">Reference proteome</keyword>
<organism evidence="5 6">
    <name type="scientific">Flavobacterium ammonificans</name>
    <dbReference type="NCBI Taxonomy" id="1751056"/>
    <lineage>
        <taxon>Bacteria</taxon>
        <taxon>Pseudomonadati</taxon>
        <taxon>Bacteroidota</taxon>
        <taxon>Flavobacteriia</taxon>
        <taxon>Flavobacteriales</taxon>
        <taxon>Flavobacteriaceae</taxon>
        <taxon>Flavobacterium</taxon>
    </lineage>
</organism>
<dbReference type="InterPro" id="IPR014755">
    <property type="entry name" value="Cu-Rt/internalin_Ig-like"/>
</dbReference>
<dbReference type="InterPro" id="IPR001304">
    <property type="entry name" value="C-type_lectin-like"/>
</dbReference>
<dbReference type="InterPro" id="IPR050111">
    <property type="entry name" value="C-type_lectin/snaclec_domain"/>
</dbReference>
<dbReference type="PROSITE" id="PS50041">
    <property type="entry name" value="C_TYPE_LECTIN_2"/>
    <property type="match status" value="1"/>
</dbReference>
<dbReference type="Gene3D" id="3.10.100.10">
    <property type="entry name" value="Mannose-Binding Protein A, subunit A"/>
    <property type="match status" value="1"/>
</dbReference>
<feature type="signal peptide" evidence="3">
    <location>
        <begin position="1"/>
        <end position="21"/>
    </location>
</feature>
<dbReference type="RefSeq" id="WP_229331179.1">
    <property type="nucleotide sequence ID" value="NZ_AP025183.1"/>
</dbReference>
<dbReference type="Pfam" id="PF13585">
    <property type="entry name" value="CHU_C"/>
    <property type="match status" value="1"/>
</dbReference>
<dbReference type="Pfam" id="PF19081">
    <property type="entry name" value="Ig_7"/>
    <property type="match status" value="1"/>
</dbReference>
<dbReference type="PANTHER" id="PTHR22803">
    <property type="entry name" value="MANNOSE, PHOSPHOLIPASE, LECTIN RECEPTOR RELATED"/>
    <property type="match status" value="1"/>
</dbReference>
<dbReference type="EMBL" id="AP025183">
    <property type="protein sequence ID" value="BDB52412.1"/>
    <property type="molecule type" value="Genomic_DNA"/>
</dbReference>
<gene>
    <name evidence="5" type="ORF">GENT11_07240</name>
</gene>
<protein>
    <recommendedName>
        <fullName evidence="4">C-type lectin domain-containing protein</fullName>
    </recommendedName>
</protein>
<dbReference type="SUPFAM" id="SSF56436">
    <property type="entry name" value="C-type lectin-like"/>
    <property type="match status" value="1"/>
</dbReference>
<dbReference type="Gene3D" id="2.60.120.200">
    <property type="match status" value="1"/>
</dbReference>
<dbReference type="SMART" id="SM00560">
    <property type="entry name" value="LamGL"/>
    <property type="match status" value="1"/>
</dbReference>
<reference evidence="5 6" key="1">
    <citation type="journal article" date="2022" name="Int. J. Syst. Evol. Microbiol.">
        <title>Flavobacterium ammonificans sp. nov. and Flavobacterium ammoniigenes sp. nov., ammonifying bacteria isolated from surface river water.</title>
        <authorList>
            <person name="Watanabe K."/>
            <person name="Kitamura T."/>
            <person name="Ogata Y."/>
            <person name="Shindo C."/>
            <person name="Suda W."/>
        </authorList>
    </citation>
    <scope>NUCLEOTIDE SEQUENCE [LARGE SCALE GENOMIC DNA]</scope>
    <source>
        <strain evidence="5 6">GENT11</strain>
    </source>
</reference>
<keyword evidence="1 3" id="KW-0732">Signal</keyword>
<name>A0ABM7UYD3_9FLAO</name>
<accession>A0ABM7UYD3</accession>
<dbReference type="Gene3D" id="2.60.40.1220">
    <property type="match status" value="1"/>
</dbReference>
<proteinExistence type="predicted"/>
<dbReference type="InterPro" id="IPR044023">
    <property type="entry name" value="Ig_7"/>
</dbReference>
<reference evidence="5 6" key="2">
    <citation type="journal article" date="2022" name="Microorganisms">
        <title>Complete Genome Sequences of Two Flavobacterium ammonificans Strains and a Flavobacterium ammoniigenes Strain of Ammonifying Bacterioplankton Isolated from Surface River Water.</title>
        <authorList>
            <person name="Suda W."/>
            <person name="Ogata Y."/>
            <person name="Shindo C."/>
            <person name="Watanabe K."/>
        </authorList>
    </citation>
    <scope>NUCLEOTIDE SEQUENCE [LARGE SCALE GENOMIC DNA]</scope>
    <source>
        <strain evidence="5 6">GENT11</strain>
    </source>
</reference>
<evidence type="ECO:0000313" key="5">
    <source>
        <dbReference type="EMBL" id="BDB52412.1"/>
    </source>
</evidence>
<dbReference type="InterPro" id="IPR006558">
    <property type="entry name" value="LamG-like"/>
</dbReference>
<dbReference type="Pfam" id="PF13385">
    <property type="entry name" value="Laminin_G_3"/>
    <property type="match status" value="1"/>
</dbReference>
<evidence type="ECO:0000256" key="1">
    <source>
        <dbReference type="ARBA" id="ARBA00022729"/>
    </source>
</evidence>
<evidence type="ECO:0000313" key="6">
    <source>
        <dbReference type="Proteomes" id="UP001319865"/>
    </source>
</evidence>
<evidence type="ECO:0000256" key="2">
    <source>
        <dbReference type="ARBA" id="ARBA00023157"/>
    </source>
</evidence>
<evidence type="ECO:0000259" key="4">
    <source>
        <dbReference type="PROSITE" id="PS50041"/>
    </source>
</evidence>
<dbReference type="InterPro" id="IPR016187">
    <property type="entry name" value="CTDL_fold"/>
</dbReference>